<dbReference type="EMBL" id="JAERRF010000009">
    <property type="protein sequence ID" value="MBL1098352.1"/>
    <property type="molecule type" value="Genomic_DNA"/>
</dbReference>
<keyword evidence="2" id="KW-1185">Reference proteome</keyword>
<proteinExistence type="predicted"/>
<accession>A0ABS1NE62</accession>
<evidence type="ECO:0000313" key="1">
    <source>
        <dbReference type="EMBL" id="MBL1098352.1"/>
    </source>
</evidence>
<dbReference type="Gene3D" id="3.20.20.120">
    <property type="entry name" value="Enolase-like C-terminal domain"/>
    <property type="match status" value="1"/>
</dbReference>
<dbReference type="SUPFAM" id="SSF51604">
    <property type="entry name" value="Enolase C-terminal domain-like"/>
    <property type="match status" value="1"/>
</dbReference>
<reference evidence="1 2" key="1">
    <citation type="submission" date="2021-01" db="EMBL/GenBank/DDBJ databases">
        <title>WGS of actinomycetes isolated from Thailand.</title>
        <authorList>
            <person name="Thawai C."/>
        </authorList>
    </citation>
    <scope>NUCLEOTIDE SEQUENCE [LARGE SCALE GENOMIC DNA]</scope>
    <source>
        <strain evidence="1 2">CA1R205</strain>
    </source>
</reference>
<gene>
    <name evidence="1" type="ORF">JK363_17120</name>
</gene>
<dbReference type="InterPro" id="IPR036849">
    <property type="entry name" value="Enolase-like_C_sf"/>
</dbReference>
<dbReference type="Proteomes" id="UP000634229">
    <property type="component" value="Unassembled WGS sequence"/>
</dbReference>
<dbReference type="RefSeq" id="WP_201875774.1">
    <property type="nucleotide sequence ID" value="NZ_JAERRF010000009.1"/>
</dbReference>
<organism evidence="1 2">
    <name type="scientific">Streptomyces coffeae</name>
    <dbReference type="NCBI Taxonomy" id="621382"/>
    <lineage>
        <taxon>Bacteria</taxon>
        <taxon>Bacillati</taxon>
        <taxon>Actinomycetota</taxon>
        <taxon>Actinomycetes</taxon>
        <taxon>Kitasatosporales</taxon>
        <taxon>Streptomycetaceae</taxon>
        <taxon>Streptomyces</taxon>
    </lineage>
</organism>
<sequence>MFDVVALSGTTEDRVIENVDHLHEHVTDPVIMKDGHNAAPTLPGFSSEMRAASIDTYRYPDGGFRTTDRAARAVSGRMEIHR</sequence>
<comment type="caution">
    <text evidence="1">The sequence shown here is derived from an EMBL/GenBank/DDBJ whole genome shotgun (WGS) entry which is preliminary data.</text>
</comment>
<name>A0ABS1NE62_9ACTN</name>
<protein>
    <submittedName>
        <fullName evidence="1">Uncharacterized protein</fullName>
    </submittedName>
</protein>
<evidence type="ECO:0000313" key="2">
    <source>
        <dbReference type="Proteomes" id="UP000634229"/>
    </source>
</evidence>